<dbReference type="Pfam" id="PF08031">
    <property type="entry name" value="BBE"/>
    <property type="match status" value="1"/>
</dbReference>
<dbReference type="InterPro" id="IPR050416">
    <property type="entry name" value="FAD-linked_Oxidoreductase"/>
</dbReference>
<dbReference type="SUPFAM" id="SSF57701">
    <property type="entry name" value="Zn2/Cys6 DNA-binding domain"/>
    <property type="match status" value="1"/>
</dbReference>
<dbReference type="Gene3D" id="3.40.462.20">
    <property type="match status" value="1"/>
</dbReference>
<dbReference type="GO" id="GO:0008270">
    <property type="term" value="F:zinc ion binding"/>
    <property type="evidence" value="ECO:0007669"/>
    <property type="project" value="InterPro"/>
</dbReference>
<sequence length="1095" mass="120495">MPGREAVQINTPRRRVERQTSSCTECRRRKQKCSQGQPCTNCVRRFPQPICEYQVKAPRNRHTQLGTVIEVGPSATTVALRDGPYAHLNPAAVHDAILQVDESEHASSPESMGYSSPETLSDHPSPPSPPATPFVPFKVSLDEEKDPDAVIEKLRIILDRRLTLANRLQDEEWSSEDTRALVHIRDVRRGLNLPIEGSVEQLRFLPMAPTKMNKELVRILDGNPDPSNAFMKHWVPCCVQDPLLLQIVLFTSACFLSETGHIPKTLALLHKGKVYQMLNDQLRDEAMQITDASILAVAQMMITLRGGLHKLGLHGFLAKTIIIHDVVMALAHEVDPLIYEHPGFEFDDPIMMPFHTALNSPLIFGWPSFAGCAASLQLHPSTAMILDDMRFLIETVLAMPENPTAEQIQKLVSTAAWITDRISELPTDTPARDNPNSRSASATSTPREKQDSQSPSSSRSNKSSPEVDLPDVMYRCVRMTALIYCRAILNRIPTSAICTEAEFMMIWQAVWQVTLPTWKATVGIFVWVILGILPSGHHTGPARFIKTLMVVGWMTIGVDNWHIIMDVTRTGFRLQRWLAGGQFGAEEGGLSGGESIVDRYGFALPHILPEVQLPSSTKFSIHKQDLAAMYDFDQLRKGILHGGILLPGDPTYEASIQRWSAACEKRAAVVVKPSCAEEVSVAVKFSTNAQLPLTICGGGHSSSGTSSSDGMVIDLGNMRTVKVNTSNMTVAFGGGCLWEDVDSALEQQGLATVGGVVNHTGVGGLILGGGHGWLTPLHGLAIDNLIGAQVVLADGTIVQASETTNPDLFWALRGAGAQFGVVTRFISRVHKQDKVWSGTLAYTSEKLPELIAVANDLHDRHNTKGHCLALGIGYGRDGVTRVISAIPCFHGQEAAGKEYFSKLLEIQAIANDTRIMSTAQMNTLLNPIFQHGIRRLMGSGNVTMPIDTQALLQTAEMFWEFCDSHRGMATSVIAIEIFSTDMIRSVAHDATAYANRGDYYDAMTAFGWEDASLDTKVRHFNRAICEQIRKSNGYRAGYGGDGTTEPVGKYINIEADRVSPQDAYGVNFPRLRELKQKYDPHNVFHKWHGIVEATD</sequence>
<reference evidence="10 11" key="1">
    <citation type="journal article" date="2021" name="Nat. Commun.">
        <title>Genetic determinants of endophytism in the Arabidopsis root mycobiome.</title>
        <authorList>
            <person name="Mesny F."/>
            <person name="Miyauchi S."/>
            <person name="Thiergart T."/>
            <person name="Pickel B."/>
            <person name="Atanasova L."/>
            <person name="Karlsson M."/>
            <person name="Huettel B."/>
            <person name="Barry K.W."/>
            <person name="Haridas S."/>
            <person name="Chen C."/>
            <person name="Bauer D."/>
            <person name="Andreopoulos W."/>
            <person name="Pangilinan J."/>
            <person name="LaButti K."/>
            <person name="Riley R."/>
            <person name="Lipzen A."/>
            <person name="Clum A."/>
            <person name="Drula E."/>
            <person name="Henrissat B."/>
            <person name="Kohler A."/>
            <person name="Grigoriev I.V."/>
            <person name="Martin F.M."/>
            <person name="Hacquard S."/>
        </authorList>
    </citation>
    <scope>NUCLEOTIDE SEQUENCE [LARGE SCALE GENOMIC DNA]</scope>
    <source>
        <strain evidence="10 11">MPI-CAGE-CH-0241</strain>
    </source>
</reference>
<feature type="domain" description="FAD-binding PCMH-type" evidence="9">
    <location>
        <begin position="662"/>
        <end position="832"/>
    </location>
</feature>
<dbReference type="InterPro" id="IPR036318">
    <property type="entry name" value="FAD-bd_PCMH-like_sf"/>
</dbReference>
<feature type="region of interest" description="Disordered" evidence="7">
    <location>
        <begin position="103"/>
        <end position="136"/>
    </location>
</feature>
<dbReference type="InterPro" id="IPR006094">
    <property type="entry name" value="Oxid_FAD_bind_N"/>
</dbReference>
<dbReference type="SMART" id="SM00066">
    <property type="entry name" value="GAL4"/>
    <property type="match status" value="1"/>
</dbReference>
<evidence type="ECO:0000259" key="8">
    <source>
        <dbReference type="PROSITE" id="PS50048"/>
    </source>
</evidence>
<dbReference type="EMBL" id="JAGPYM010000003">
    <property type="protein sequence ID" value="KAH6897484.1"/>
    <property type="molecule type" value="Genomic_DNA"/>
</dbReference>
<dbReference type="InterPro" id="IPR016167">
    <property type="entry name" value="FAD-bd_PCMH_sub1"/>
</dbReference>
<protein>
    <recommendedName>
        <fullName evidence="12">FAD-binding PCMH-type domain-containing protein</fullName>
    </recommendedName>
</protein>
<dbReference type="GO" id="GO:0000981">
    <property type="term" value="F:DNA-binding transcription factor activity, RNA polymerase II-specific"/>
    <property type="evidence" value="ECO:0007669"/>
    <property type="project" value="InterPro"/>
</dbReference>
<evidence type="ECO:0008006" key="12">
    <source>
        <dbReference type="Google" id="ProtNLM"/>
    </source>
</evidence>
<name>A0A9P8WII1_9HYPO</name>
<dbReference type="PANTHER" id="PTHR42973">
    <property type="entry name" value="BINDING OXIDOREDUCTASE, PUTATIVE (AFU_ORTHOLOGUE AFUA_1G17690)-RELATED"/>
    <property type="match status" value="1"/>
</dbReference>
<feature type="compositionally biased region" description="Polar residues" evidence="7">
    <location>
        <begin position="434"/>
        <end position="445"/>
    </location>
</feature>
<keyword evidence="11" id="KW-1185">Reference proteome</keyword>
<dbReference type="OrthoDB" id="415825at2759"/>
<evidence type="ECO:0000256" key="3">
    <source>
        <dbReference type="ARBA" id="ARBA00022630"/>
    </source>
</evidence>
<dbReference type="GO" id="GO:0016491">
    <property type="term" value="F:oxidoreductase activity"/>
    <property type="evidence" value="ECO:0007669"/>
    <property type="project" value="UniProtKB-KW"/>
</dbReference>
<proteinExistence type="inferred from homology"/>
<dbReference type="PROSITE" id="PS00463">
    <property type="entry name" value="ZN2_CY6_FUNGAL_1"/>
    <property type="match status" value="1"/>
</dbReference>
<dbReference type="InterPro" id="IPR001138">
    <property type="entry name" value="Zn2Cys6_DnaBD"/>
</dbReference>
<feature type="compositionally biased region" description="Pro residues" evidence="7">
    <location>
        <begin position="124"/>
        <end position="133"/>
    </location>
</feature>
<evidence type="ECO:0000256" key="2">
    <source>
        <dbReference type="ARBA" id="ARBA00005466"/>
    </source>
</evidence>
<dbReference type="AlphaFoldDB" id="A0A9P8WII1"/>
<gene>
    <name evidence="10" type="ORF">B0T10DRAFT_526531</name>
</gene>
<dbReference type="InterPro" id="IPR016169">
    <property type="entry name" value="FAD-bd_PCMH_sub2"/>
</dbReference>
<dbReference type="GO" id="GO:0071949">
    <property type="term" value="F:FAD binding"/>
    <property type="evidence" value="ECO:0007669"/>
    <property type="project" value="InterPro"/>
</dbReference>
<dbReference type="PANTHER" id="PTHR42973:SF39">
    <property type="entry name" value="FAD-BINDING PCMH-TYPE DOMAIN-CONTAINING PROTEIN"/>
    <property type="match status" value="1"/>
</dbReference>
<keyword evidence="3" id="KW-0285">Flavoprotein</keyword>
<dbReference type="SUPFAM" id="SSF56176">
    <property type="entry name" value="FAD-binding/transporter-associated domain-like"/>
    <property type="match status" value="1"/>
</dbReference>
<dbReference type="PROSITE" id="PS51387">
    <property type="entry name" value="FAD_PCMH"/>
    <property type="match status" value="1"/>
</dbReference>
<feature type="compositionally biased region" description="Polar residues" evidence="7">
    <location>
        <begin position="108"/>
        <end position="119"/>
    </location>
</feature>
<organism evidence="10 11">
    <name type="scientific">Thelonectria olida</name>
    <dbReference type="NCBI Taxonomy" id="1576542"/>
    <lineage>
        <taxon>Eukaryota</taxon>
        <taxon>Fungi</taxon>
        <taxon>Dikarya</taxon>
        <taxon>Ascomycota</taxon>
        <taxon>Pezizomycotina</taxon>
        <taxon>Sordariomycetes</taxon>
        <taxon>Hypocreomycetidae</taxon>
        <taxon>Hypocreales</taxon>
        <taxon>Nectriaceae</taxon>
        <taxon>Thelonectria</taxon>
    </lineage>
</organism>
<dbReference type="Pfam" id="PF00172">
    <property type="entry name" value="Zn_clus"/>
    <property type="match status" value="1"/>
</dbReference>
<keyword evidence="4" id="KW-0274">FAD</keyword>
<feature type="region of interest" description="Disordered" evidence="7">
    <location>
        <begin position="1"/>
        <end position="22"/>
    </location>
</feature>
<evidence type="ECO:0000256" key="5">
    <source>
        <dbReference type="ARBA" id="ARBA00023002"/>
    </source>
</evidence>
<evidence type="ECO:0000259" key="9">
    <source>
        <dbReference type="PROSITE" id="PS51387"/>
    </source>
</evidence>
<feature type="compositionally biased region" description="Low complexity" evidence="7">
    <location>
        <begin position="452"/>
        <end position="466"/>
    </location>
</feature>
<comment type="caution">
    <text evidence="10">The sequence shown here is derived from an EMBL/GenBank/DDBJ whole genome shotgun (WGS) entry which is preliminary data.</text>
</comment>
<accession>A0A9P8WII1</accession>
<evidence type="ECO:0000313" key="10">
    <source>
        <dbReference type="EMBL" id="KAH6897484.1"/>
    </source>
</evidence>
<dbReference type="Gene3D" id="3.30.465.10">
    <property type="match status" value="1"/>
</dbReference>
<evidence type="ECO:0000256" key="1">
    <source>
        <dbReference type="ARBA" id="ARBA00001974"/>
    </source>
</evidence>
<keyword evidence="6" id="KW-0539">Nucleus</keyword>
<dbReference type="Pfam" id="PF01565">
    <property type="entry name" value="FAD_binding_4"/>
    <property type="match status" value="1"/>
</dbReference>
<feature type="domain" description="Zn(2)-C6 fungal-type" evidence="8">
    <location>
        <begin position="22"/>
        <end position="53"/>
    </location>
</feature>
<evidence type="ECO:0000256" key="4">
    <source>
        <dbReference type="ARBA" id="ARBA00022827"/>
    </source>
</evidence>
<dbReference type="Proteomes" id="UP000777438">
    <property type="component" value="Unassembled WGS sequence"/>
</dbReference>
<dbReference type="InterPro" id="IPR012951">
    <property type="entry name" value="BBE"/>
</dbReference>
<dbReference type="Gene3D" id="4.10.240.10">
    <property type="entry name" value="Zn(2)-C6 fungal-type DNA-binding domain"/>
    <property type="match status" value="1"/>
</dbReference>
<dbReference type="PROSITE" id="PS50048">
    <property type="entry name" value="ZN2_CY6_FUNGAL_2"/>
    <property type="match status" value="1"/>
</dbReference>
<dbReference type="InterPro" id="IPR016166">
    <property type="entry name" value="FAD-bd_PCMH"/>
</dbReference>
<comment type="cofactor">
    <cofactor evidence="1">
        <name>FAD</name>
        <dbReference type="ChEBI" id="CHEBI:57692"/>
    </cofactor>
</comment>
<feature type="region of interest" description="Disordered" evidence="7">
    <location>
        <begin position="424"/>
        <end position="466"/>
    </location>
</feature>
<evidence type="ECO:0000256" key="7">
    <source>
        <dbReference type="SAM" id="MobiDB-lite"/>
    </source>
</evidence>
<dbReference type="Gene3D" id="3.30.43.10">
    <property type="entry name" value="Uridine Diphospho-n-acetylenolpyruvylglucosamine Reductase, domain 2"/>
    <property type="match status" value="1"/>
</dbReference>
<dbReference type="InterPro" id="IPR036864">
    <property type="entry name" value="Zn2-C6_fun-type_DNA-bd_sf"/>
</dbReference>
<comment type="similarity">
    <text evidence="2">Belongs to the oxygen-dependent FAD-linked oxidoreductase family.</text>
</comment>
<keyword evidence="5" id="KW-0560">Oxidoreductase</keyword>
<evidence type="ECO:0000256" key="6">
    <source>
        <dbReference type="ARBA" id="ARBA00023242"/>
    </source>
</evidence>
<evidence type="ECO:0000313" key="11">
    <source>
        <dbReference type="Proteomes" id="UP000777438"/>
    </source>
</evidence>
<dbReference type="CDD" id="cd00067">
    <property type="entry name" value="GAL4"/>
    <property type="match status" value="1"/>
</dbReference>